<feature type="chain" id="PRO_5018727898" evidence="1">
    <location>
        <begin position="29"/>
        <end position="529"/>
    </location>
</feature>
<evidence type="ECO:0000259" key="2">
    <source>
        <dbReference type="Pfam" id="PF18962"/>
    </source>
</evidence>
<dbReference type="EMBL" id="SACK01000014">
    <property type="protein sequence ID" value="RVT96561.1"/>
    <property type="molecule type" value="Genomic_DNA"/>
</dbReference>
<dbReference type="RefSeq" id="WP_127708348.1">
    <property type="nucleotide sequence ID" value="NZ_SACK01000014.1"/>
</dbReference>
<name>A0A3S2UZH7_9SPHI</name>
<keyword evidence="1" id="KW-0732">Signal</keyword>
<keyword evidence="4" id="KW-1185">Reference proteome</keyword>
<comment type="caution">
    <text evidence="3">The sequence shown here is derived from an EMBL/GenBank/DDBJ whole genome shotgun (WGS) entry which is preliminary data.</text>
</comment>
<dbReference type="Proteomes" id="UP000282759">
    <property type="component" value="Unassembled WGS sequence"/>
</dbReference>
<feature type="signal peptide" evidence="1">
    <location>
        <begin position="1"/>
        <end position="28"/>
    </location>
</feature>
<evidence type="ECO:0000313" key="4">
    <source>
        <dbReference type="Proteomes" id="UP000282759"/>
    </source>
</evidence>
<dbReference type="Pfam" id="PF18962">
    <property type="entry name" value="Por_Secre_tail"/>
    <property type="match status" value="1"/>
</dbReference>
<feature type="domain" description="Secretion system C-terminal sorting" evidence="2">
    <location>
        <begin position="455"/>
        <end position="527"/>
    </location>
</feature>
<dbReference type="AlphaFoldDB" id="A0A3S2UZH7"/>
<protein>
    <submittedName>
        <fullName evidence="3">T9SS type A sorting domain-containing protein</fullName>
    </submittedName>
</protein>
<dbReference type="OrthoDB" id="9803616at2"/>
<dbReference type="NCBIfam" id="TIGR04183">
    <property type="entry name" value="Por_Secre_tail"/>
    <property type="match status" value="1"/>
</dbReference>
<gene>
    <name evidence="3" type="ORF">EOD41_19820</name>
</gene>
<proteinExistence type="predicted"/>
<sequence>MRIFNRFFAITGLSFALCIWHGATFAQQADIELLENETPAGWITLAQGEKPDTTNIIISSGNTVMLDVNAAIKNLIIEQNATLSAPTSASNADLYTLEPGTFTEAGPAVISNNGTFGSADGQNSAIALLIPSSCNKFTLDGTGQTGIALIRPKKSNNNLDIDLLQDVNLYYNGVALSAVPLDQTGLTADNITLNILYGKKVAIKHADGEFHGLGTATEGGHYLYDISGMLDLSATTAIQNIVPFTNDASAVDLTIGGTVIFGKQLNLVRPNTQSTGRLSLSILDGAFADATLTTALNPGKAFFATNGSGVLKRTVNADAVTFPVGVSTATPVTLSSAGNAGVFFVGVKNQPDVNLPDADKTVKKQWTIISQNNFGNEVGISTTWLTADQPSTFDASKPVQFIRYANNDWITTDATLSGTGSQADPYRATAEGFTSFGIFAVQNKKVIESQPVVNLYPNPTNGNLNITFPETAAAGNLIITSSEGKKIMQAAIDKGTTNWNANITTWKPGMYFVMMENGGKRSSLKFIKK</sequence>
<reference evidence="3 4" key="1">
    <citation type="submission" date="2019-01" db="EMBL/GenBank/DDBJ databases">
        <authorList>
            <person name="Chen W.-M."/>
        </authorList>
    </citation>
    <scope>NUCLEOTIDE SEQUENCE [LARGE SCALE GENOMIC DNA]</scope>
    <source>
        <strain evidence="3 4">YBJ-36</strain>
    </source>
</reference>
<accession>A0A3S2UZH7</accession>
<organism evidence="3 4">
    <name type="scientific">Mucilaginibacter limnophilus</name>
    <dbReference type="NCBI Taxonomy" id="1932778"/>
    <lineage>
        <taxon>Bacteria</taxon>
        <taxon>Pseudomonadati</taxon>
        <taxon>Bacteroidota</taxon>
        <taxon>Sphingobacteriia</taxon>
        <taxon>Sphingobacteriales</taxon>
        <taxon>Sphingobacteriaceae</taxon>
        <taxon>Mucilaginibacter</taxon>
    </lineage>
</organism>
<evidence type="ECO:0000256" key="1">
    <source>
        <dbReference type="SAM" id="SignalP"/>
    </source>
</evidence>
<evidence type="ECO:0000313" key="3">
    <source>
        <dbReference type="EMBL" id="RVT96561.1"/>
    </source>
</evidence>
<dbReference type="InterPro" id="IPR026444">
    <property type="entry name" value="Secre_tail"/>
</dbReference>